<sequence>MSYVAHCKGDRLRVQGVGTLPPDDTECASLSGATPSGFPKRTCGALPYPDSLREKHTTLPATAHVLPPSNGVSRRPVRTSCHGFQRTLLNLGLLCGNTSTSNGEEENRVKKTEDSSCSLLSHFWSTSRSPFSTCYIPFQSSGSQESNASNGVRFEVEMKELKPLEDDHSKLKEDFCMAAKSAFCCENFAAILNSAQFLKVWMLCDDLDAIPWKFLAPGSCACHIEYEIAEKAMNFMSYVAEVSRGWMNQMLEIWEEWRLNLKLREIGRARNEPDAEVQAISQTSLQAMPCAICLSYEHLVDECPTIPAEREMLVIATPTIPIGGPSKFLLGTTATSVSATCSSTTASLKP</sequence>
<protein>
    <submittedName>
        <fullName evidence="1">Uncharacterized protein</fullName>
    </submittedName>
</protein>
<proteinExistence type="predicted"/>
<comment type="caution">
    <text evidence="1">The sequence shown here is derived from an EMBL/GenBank/DDBJ whole genome shotgun (WGS) entry which is preliminary data.</text>
</comment>
<reference evidence="1 2" key="1">
    <citation type="journal article" date="2018" name="PLoS Genet.">
        <title>Population sequencing reveals clonal diversity and ancestral inbreeding in the grapevine cultivar Chardonnay.</title>
        <authorList>
            <person name="Roach M.J."/>
            <person name="Johnson D.L."/>
            <person name="Bohlmann J."/>
            <person name="van Vuuren H.J."/>
            <person name="Jones S.J."/>
            <person name="Pretorius I.S."/>
            <person name="Schmidt S.A."/>
            <person name="Borneman A.R."/>
        </authorList>
    </citation>
    <scope>NUCLEOTIDE SEQUENCE [LARGE SCALE GENOMIC DNA]</scope>
    <source>
        <strain evidence="2">cv. Chardonnay</strain>
        <tissue evidence="1">Leaf</tissue>
    </source>
</reference>
<gene>
    <name evidence="1" type="ORF">CK203_017830</name>
</gene>
<organism evidence="1 2">
    <name type="scientific">Vitis vinifera</name>
    <name type="common">Grape</name>
    <dbReference type="NCBI Taxonomy" id="29760"/>
    <lineage>
        <taxon>Eukaryota</taxon>
        <taxon>Viridiplantae</taxon>
        <taxon>Streptophyta</taxon>
        <taxon>Embryophyta</taxon>
        <taxon>Tracheophyta</taxon>
        <taxon>Spermatophyta</taxon>
        <taxon>Magnoliopsida</taxon>
        <taxon>eudicotyledons</taxon>
        <taxon>Gunneridae</taxon>
        <taxon>Pentapetalae</taxon>
        <taxon>rosids</taxon>
        <taxon>Vitales</taxon>
        <taxon>Vitaceae</taxon>
        <taxon>Viteae</taxon>
        <taxon>Vitis</taxon>
    </lineage>
</organism>
<evidence type="ECO:0000313" key="2">
    <source>
        <dbReference type="Proteomes" id="UP000288805"/>
    </source>
</evidence>
<dbReference type="AlphaFoldDB" id="A0A438JGY9"/>
<dbReference type="EMBL" id="QGNW01000042">
    <property type="protein sequence ID" value="RVX08213.1"/>
    <property type="molecule type" value="Genomic_DNA"/>
</dbReference>
<dbReference type="Proteomes" id="UP000288805">
    <property type="component" value="Unassembled WGS sequence"/>
</dbReference>
<evidence type="ECO:0000313" key="1">
    <source>
        <dbReference type="EMBL" id="RVX08213.1"/>
    </source>
</evidence>
<accession>A0A438JGY9</accession>
<name>A0A438JGY9_VITVI</name>